<evidence type="ECO:0000313" key="2">
    <source>
        <dbReference type="Proteomes" id="UP001154312"/>
    </source>
</evidence>
<sequence length="91" mass="10730">MPDFNIRDEYMKLIKIISEKNNISQDEVVETAVAMFLKMYFMRYDMYPELQIVQRESGCQEMDAEQIKEKIENDKTMVDTAIAEAQRLGLI</sequence>
<comment type="caution">
    <text evidence="1">The sequence shown here is derived from an EMBL/GenBank/DDBJ whole genome shotgun (WGS) entry which is preliminary data.</text>
</comment>
<dbReference type="RefSeq" id="WP_277443352.1">
    <property type="nucleotide sequence ID" value="NZ_JAKOAV010000009.1"/>
</dbReference>
<name>A0A9X4H1G4_9FIRM</name>
<protein>
    <submittedName>
        <fullName evidence="1">Uncharacterized protein</fullName>
    </submittedName>
</protein>
<dbReference type="AlphaFoldDB" id="A0A9X4H1G4"/>
<accession>A0A9X4H1G4</accession>
<organism evidence="1 2">
    <name type="scientific">Pelotomaculum isophthalicicum JI</name>
    <dbReference type="NCBI Taxonomy" id="947010"/>
    <lineage>
        <taxon>Bacteria</taxon>
        <taxon>Bacillati</taxon>
        <taxon>Bacillota</taxon>
        <taxon>Clostridia</taxon>
        <taxon>Eubacteriales</taxon>
        <taxon>Desulfotomaculaceae</taxon>
        <taxon>Pelotomaculum</taxon>
    </lineage>
</organism>
<keyword evidence="2" id="KW-1185">Reference proteome</keyword>
<gene>
    <name evidence="1" type="ORF">L7E55_06810</name>
</gene>
<evidence type="ECO:0000313" key="1">
    <source>
        <dbReference type="EMBL" id="MDF9408070.1"/>
    </source>
</evidence>
<reference evidence="1" key="1">
    <citation type="submission" date="2022-02" db="EMBL/GenBank/DDBJ databases">
        <authorList>
            <person name="Leng L."/>
        </authorList>
    </citation>
    <scope>NUCLEOTIDE SEQUENCE</scope>
    <source>
        <strain evidence="1">JI</strain>
    </source>
</reference>
<dbReference type="Proteomes" id="UP001154312">
    <property type="component" value="Unassembled WGS sequence"/>
</dbReference>
<proteinExistence type="predicted"/>
<dbReference type="EMBL" id="JAKOAV010000009">
    <property type="protein sequence ID" value="MDF9408070.1"/>
    <property type="molecule type" value="Genomic_DNA"/>
</dbReference>